<dbReference type="EMBL" id="PGGS01000187">
    <property type="protein sequence ID" value="PNH07291.1"/>
    <property type="molecule type" value="Genomic_DNA"/>
</dbReference>
<gene>
    <name evidence="3" type="ORF">TSOC_006270</name>
</gene>
<evidence type="ECO:0000256" key="1">
    <source>
        <dbReference type="SAM" id="MobiDB-lite"/>
    </source>
</evidence>
<accession>A0A2J8A444</accession>
<keyword evidence="4" id="KW-1185">Reference proteome</keyword>
<evidence type="ECO:0000256" key="2">
    <source>
        <dbReference type="SAM" id="Phobius"/>
    </source>
</evidence>
<comment type="caution">
    <text evidence="3">The sequence shown here is derived from an EMBL/GenBank/DDBJ whole genome shotgun (WGS) entry which is preliminary data.</text>
</comment>
<dbReference type="Proteomes" id="UP000236333">
    <property type="component" value="Unassembled WGS sequence"/>
</dbReference>
<evidence type="ECO:0000313" key="4">
    <source>
        <dbReference type="Proteomes" id="UP000236333"/>
    </source>
</evidence>
<reference evidence="3 4" key="1">
    <citation type="journal article" date="2017" name="Mol. Biol. Evol.">
        <title>The 4-celled Tetrabaena socialis nuclear genome reveals the essential components for genetic control of cell number at the origin of multicellularity in the volvocine lineage.</title>
        <authorList>
            <person name="Featherston J."/>
            <person name="Arakaki Y."/>
            <person name="Hanschen E.R."/>
            <person name="Ferris P.J."/>
            <person name="Michod R.E."/>
            <person name="Olson B.J.S.C."/>
            <person name="Nozaki H."/>
            <person name="Durand P.M."/>
        </authorList>
    </citation>
    <scope>NUCLEOTIDE SEQUENCE [LARGE SCALE GENOMIC DNA]</scope>
    <source>
        <strain evidence="3 4">NIES-571</strain>
    </source>
</reference>
<keyword evidence="2" id="KW-1133">Transmembrane helix</keyword>
<feature type="transmembrane region" description="Helical" evidence="2">
    <location>
        <begin position="660"/>
        <end position="679"/>
    </location>
</feature>
<proteinExistence type="predicted"/>
<organism evidence="3 4">
    <name type="scientific">Tetrabaena socialis</name>
    <dbReference type="NCBI Taxonomy" id="47790"/>
    <lineage>
        <taxon>Eukaryota</taxon>
        <taxon>Viridiplantae</taxon>
        <taxon>Chlorophyta</taxon>
        <taxon>core chlorophytes</taxon>
        <taxon>Chlorophyceae</taxon>
        <taxon>CS clade</taxon>
        <taxon>Chlamydomonadales</taxon>
        <taxon>Tetrabaenaceae</taxon>
        <taxon>Tetrabaena</taxon>
    </lineage>
</organism>
<evidence type="ECO:0000313" key="3">
    <source>
        <dbReference type="EMBL" id="PNH07291.1"/>
    </source>
</evidence>
<feature type="compositionally biased region" description="Low complexity" evidence="1">
    <location>
        <begin position="555"/>
        <end position="565"/>
    </location>
</feature>
<sequence>MDVCEPWRPSLAVAAEGAATTAPTTTGPTIATSTTAAPIAAEWAEEVASAATPTAAAAAAAPRALGQAAGGGGGDSGGAPPSVPSSIVTCTATPARLAQLMALEGGVHMHLLMLVCGDDDDGGSSGSVEAPCQQVEAGFAAGGSLGPAVHSAVRRLLLEAPVGADGGGSDAHSAFAWPPVVPLLSGTAEEGPGAVGRAHGAQLAQPGEVLLLLPTALLEGQTAVRCVVAGPSGQTQQQQQVHLDATLAIAIASGGSGGCAGSGADGGYSAFRLMLPPAALQRAGALAVFVLQQSLAPSASGFAPLAAFPLLVLPEPAATEVWQLYGGVLDPEVYGSLQQLLCEERTAAAVPGGWHLAASTSAAAASASTAIQQSGLTSLSHDIGALLQLPDSAAEEALEGGAAGSDALVQQLPFHALPFADVLCFLASQRMGACLWGGLRALQRAGMQLAYAGLNVLGGSGGDGASEAEVLQLIRAVCEADAASAPGGNGQPSNEPEHALLHCCPELRTGASPPPKADSGGAPLTPVQRFGGSSEAATGPSPPPTPSTARDAVARSSHPPSRSLRPCALSRGATLRWWLHVLLRGFFPPGQERSYQAFKAAQCWRANLMAFGLVAAMRLSTCLRTLRVVRAADTALMPAAVDGIGAGRLTELQQQLLTQALYVGVAFLFAVLASCTPLLRRRRTALLLLYKAVVDPVTFLLILWPPAWGGPLLRPPEAWSDAGRRYGVHWLYQSVLEPSLLQLAPRHQLWSVLANLLPMTLLGYHVYQGRWGPALRFGAGDAVLGLAMSCAIDLATRRQFVRQRRGYSGKTE</sequence>
<feature type="transmembrane region" description="Helical" evidence="2">
    <location>
        <begin position="686"/>
        <end position="704"/>
    </location>
</feature>
<protein>
    <submittedName>
        <fullName evidence="3">Uncharacterized protein</fullName>
    </submittedName>
</protein>
<feature type="region of interest" description="Disordered" evidence="1">
    <location>
        <begin position="511"/>
        <end position="565"/>
    </location>
</feature>
<keyword evidence="2" id="KW-0812">Transmembrane</keyword>
<dbReference type="AlphaFoldDB" id="A0A2J8A444"/>
<keyword evidence="2" id="KW-0472">Membrane</keyword>
<name>A0A2J8A444_9CHLO</name>
<dbReference type="OrthoDB" id="561647at2759"/>